<proteinExistence type="predicted"/>
<dbReference type="Pfam" id="PF13487">
    <property type="entry name" value="HD_5"/>
    <property type="match status" value="1"/>
</dbReference>
<reference evidence="3" key="1">
    <citation type="journal article" date="2023" name="Int. J. Syst. Evol. Microbiol.">
        <title>Mesoterricola silvestris gen. nov., sp. nov., Mesoterricola sediminis sp. nov., Geothrix oryzae sp. nov., Geothrix edaphica sp. nov., Geothrix rubra sp. nov., and Geothrix limicola sp. nov., six novel members of Acidobacteriota isolated from soils.</title>
        <authorList>
            <person name="Itoh H."/>
            <person name="Sugisawa Y."/>
            <person name="Mise K."/>
            <person name="Xu Z."/>
            <person name="Kuniyasu M."/>
            <person name="Ushijima N."/>
            <person name="Kawano K."/>
            <person name="Kobayashi E."/>
            <person name="Shiratori Y."/>
            <person name="Masuda Y."/>
            <person name="Senoo K."/>
        </authorList>
    </citation>
    <scope>NUCLEOTIDE SEQUENCE</scope>
    <source>
        <strain evidence="3">W786</strain>
    </source>
</reference>
<accession>A0AA48KCK2</accession>
<dbReference type="Gene3D" id="1.10.3210.10">
    <property type="entry name" value="Hypothetical protein af1432"/>
    <property type="match status" value="1"/>
</dbReference>
<evidence type="ECO:0000256" key="1">
    <source>
        <dbReference type="PROSITE-ProRule" id="PRU00169"/>
    </source>
</evidence>
<gene>
    <name evidence="3" type="ORF">METESE_03850</name>
</gene>
<dbReference type="InterPro" id="IPR052020">
    <property type="entry name" value="Cyclic_di-GMP/3'3'-cGAMP_PDE"/>
</dbReference>
<dbReference type="RefSeq" id="WP_243330798.1">
    <property type="nucleotide sequence ID" value="NZ_AP027081.1"/>
</dbReference>
<dbReference type="PANTHER" id="PTHR45228">
    <property type="entry name" value="CYCLIC DI-GMP PHOSPHODIESTERASE TM_0186-RELATED"/>
    <property type="match status" value="1"/>
</dbReference>
<keyword evidence="4" id="KW-1185">Reference proteome</keyword>
<dbReference type="CDD" id="cd17569">
    <property type="entry name" value="REC_HupR-like"/>
    <property type="match status" value="1"/>
</dbReference>
<evidence type="ECO:0000259" key="2">
    <source>
        <dbReference type="PROSITE" id="PS50110"/>
    </source>
</evidence>
<dbReference type="EMBL" id="AP027081">
    <property type="protein sequence ID" value="BDU75427.1"/>
    <property type="molecule type" value="Genomic_DNA"/>
</dbReference>
<name>A0AA48KCK2_9BACT</name>
<dbReference type="GO" id="GO:0000160">
    <property type="term" value="P:phosphorelay signal transduction system"/>
    <property type="evidence" value="ECO:0007669"/>
    <property type="project" value="InterPro"/>
</dbReference>
<dbReference type="InterPro" id="IPR001789">
    <property type="entry name" value="Sig_transdc_resp-reg_receiver"/>
</dbReference>
<dbReference type="Proteomes" id="UP001228113">
    <property type="component" value="Chromosome"/>
</dbReference>
<dbReference type="SUPFAM" id="SSF52172">
    <property type="entry name" value="CheY-like"/>
    <property type="match status" value="1"/>
</dbReference>
<dbReference type="Pfam" id="PF00072">
    <property type="entry name" value="Response_reg"/>
    <property type="match status" value="1"/>
</dbReference>
<dbReference type="Gene3D" id="3.40.50.2300">
    <property type="match status" value="1"/>
</dbReference>
<feature type="domain" description="Response regulatory" evidence="2">
    <location>
        <begin position="4"/>
        <end position="119"/>
    </location>
</feature>
<evidence type="ECO:0000313" key="3">
    <source>
        <dbReference type="EMBL" id="BDU75427.1"/>
    </source>
</evidence>
<keyword evidence="1" id="KW-0597">Phosphoprotein</keyword>
<dbReference type="AlphaFoldDB" id="A0AA48KCK2"/>
<protein>
    <submittedName>
        <fullName evidence="3">Response regulator receiver modulated metal-depenent phosphohydrolase</fullName>
    </submittedName>
</protein>
<dbReference type="InterPro" id="IPR011006">
    <property type="entry name" value="CheY-like_superfamily"/>
</dbReference>
<dbReference type="KEGG" id="msea:METESE_03850"/>
<organism evidence="3 4">
    <name type="scientific">Mesoterricola sediminis</name>
    <dbReference type="NCBI Taxonomy" id="2927980"/>
    <lineage>
        <taxon>Bacteria</taxon>
        <taxon>Pseudomonadati</taxon>
        <taxon>Acidobacteriota</taxon>
        <taxon>Holophagae</taxon>
        <taxon>Holophagales</taxon>
        <taxon>Holophagaceae</taxon>
        <taxon>Mesoterricola</taxon>
    </lineage>
</organism>
<feature type="modified residue" description="4-aspartylphosphate" evidence="1">
    <location>
        <position position="53"/>
    </location>
</feature>
<sequence length="382" mass="42430">MNGRILFVDDEENILLAHARTFRKRFAFDTALGGREALYRLAHEGPYAVVVSDMRMPEMDGVELLEQVRRNHPEVVRVMLTGNSDQFTAMEAVNRGAIFRFATKPCEGEALARILLDALEQHRLLTIERDLLERTLKGAVMMLGELLSMLDPASFGRSQQVATLAVAIAGELEMQEAWMLEVAAVLAHIGIHTLPPSVVAKLQAGGFLTAVEREMCHRIPEIGSNLISCVPRLDEVANIVFYSQKNMNGTGFPNDDIRGGLIPLGARVLRVAADFVTLAGREGGDLEVLRSMEGRQAWYDLKVLQALRAVLEARGGLQQAPETRDIPFLDLRSGQRLAEDVVTLDGWVVLPRDTVVGRTHLEKLRNFHRLAGLREPLRVFAD</sequence>
<dbReference type="SMART" id="SM00448">
    <property type="entry name" value="REC"/>
    <property type="match status" value="1"/>
</dbReference>
<dbReference type="PROSITE" id="PS50110">
    <property type="entry name" value="RESPONSE_REGULATORY"/>
    <property type="match status" value="1"/>
</dbReference>
<evidence type="ECO:0000313" key="4">
    <source>
        <dbReference type="Proteomes" id="UP001228113"/>
    </source>
</evidence>
<dbReference type="PANTHER" id="PTHR45228:SF8">
    <property type="entry name" value="TWO-COMPONENT RESPONSE REGULATOR-RELATED"/>
    <property type="match status" value="1"/>
</dbReference>
<dbReference type="SUPFAM" id="SSF109604">
    <property type="entry name" value="HD-domain/PDEase-like"/>
    <property type="match status" value="1"/>
</dbReference>